<reference evidence="3 4" key="1">
    <citation type="submission" date="2018-04" db="EMBL/GenBank/DDBJ databases">
        <title>Genomic Encyclopedia of Type Strains, Phase IV (KMG-IV): sequencing the most valuable type-strain genomes for metagenomic binning, comparative biology and taxonomic classification.</title>
        <authorList>
            <person name="Goeker M."/>
        </authorList>
    </citation>
    <scope>NUCLEOTIDE SEQUENCE [LARGE SCALE GENOMIC DNA]</scope>
    <source>
        <strain evidence="3 4">DSM 28688</strain>
    </source>
</reference>
<evidence type="ECO:0000256" key="1">
    <source>
        <dbReference type="ARBA" id="ARBA00009600"/>
    </source>
</evidence>
<name>A0A2U1CYQ7_9GAMM</name>
<proteinExistence type="inferred from homology"/>
<evidence type="ECO:0000313" key="3">
    <source>
        <dbReference type="EMBL" id="PVY77626.1"/>
    </source>
</evidence>
<dbReference type="InterPro" id="IPR003774">
    <property type="entry name" value="AlgH-like"/>
</dbReference>
<protein>
    <recommendedName>
        <fullName evidence="2">UPF0301 protein C8D92_103313</fullName>
    </recommendedName>
</protein>
<dbReference type="SUPFAM" id="SSF143456">
    <property type="entry name" value="VC0467-like"/>
    <property type="match status" value="1"/>
</dbReference>
<dbReference type="PANTHER" id="PTHR30327:SF1">
    <property type="entry name" value="UPF0301 PROTEIN YQGE"/>
    <property type="match status" value="1"/>
</dbReference>
<dbReference type="HAMAP" id="MF_00758">
    <property type="entry name" value="UPF0301"/>
    <property type="match status" value="1"/>
</dbReference>
<sequence>MALAKLGEGANTGCMTQTDDSLRDHFLVASPYLEDAGFHGAVVYLCEHSAEGAMGIVVNQPLEITVGEVLDQLDIRRERPDQPVYAGGPVQTERGFVLHRTGGDWHGTIPVSDRISLTVSRDVLEAIGRGDGPRQYLMALGYSGWGEGQLEEELASNSWLVTPADDDLLFRTPDESRYAGVLRAMGIDLNQLTNTVGHA</sequence>
<dbReference type="NCBIfam" id="NF001266">
    <property type="entry name" value="PRK00228.1-1"/>
    <property type="match status" value="1"/>
</dbReference>
<dbReference type="PANTHER" id="PTHR30327">
    <property type="entry name" value="UNCHARACTERIZED PROTEIN YQGE"/>
    <property type="match status" value="1"/>
</dbReference>
<organism evidence="3 4">
    <name type="scientific">Tamilnaduibacter salinus</name>
    <dbReference type="NCBI Taxonomy" id="1484056"/>
    <lineage>
        <taxon>Bacteria</taxon>
        <taxon>Pseudomonadati</taxon>
        <taxon>Pseudomonadota</taxon>
        <taxon>Gammaproteobacteria</taxon>
        <taxon>Pseudomonadales</taxon>
        <taxon>Marinobacteraceae</taxon>
        <taxon>Tamilnaduibacter</taxon>
    </lineage>
</organism>
<gene>
    <name evidence="3" type="ORF">C8D92_103313</name>
</gene>
<dbReference type="EMBL" id="QEKQ01000003">
    <property type="protein sequence ID" value="PVY77626.1"/>
    <property type="molecule type" value="Genomic_DNA"/>
</dbReference>
<evidence type="ECO:0000313" key="4">
    <source>
        <dbReference type="Proteomes" id="UP000245887"/>
    </source>
</evidence>
<dbReference type="Gene3D" id="3.40.1740.10">
    <property type="entry name" value="VC0467-like"/>
    <property type="match status" value="1"/>
</dbReference>
<dbReference type="Pfam" id="PF02622">
    <property type="entry name" value="DUF179"/>
    <property type="match status" value="1"/>
</dbReference>
<accession>A0A2U1CYQ7</accession>
<dbReference type="GO" id="GO:0005829">
    <property type="term" value="C:cytosol"/>
    <property type="evidence" value="ECO:0007669"/>
    <property type="project" value="TreeGrafter"/>
</dbReference>
<comment type="caution">
    <text evidence="3">The sequence shown here is derived from an EMBL/GenBank/DDBJ whole genome shotgun (WGS) entry which is preliminary data.</text>
</comment>
<evidence type="ECO:0000256" key="2">
    <source>
        <dbReference type="HAMAP-Rule" id="MF_00758"/>
    </source>
</evidence>
<dbReference type="AlphaFoldDB" id="A0A2U1CYQ7"/>
<dbReference type="Proteomes" id="UP000245887">
    <property type="component" value="Unassembled WGS sequence"/>
</dbReference>
<comment type="similarity">
    <text evidence="1 2">Belongs to the UPF0301 (AlgH) family.</text>
</comment>